<reference evidence="1 2" key="1">
    <citation type="journal article" date="2024" name="G3 (Bethesda)">
        <title>Genome assembly of Hibiscus sabdariffa L. provides insights into metabolisms of medicinal natural products.</title>
        <authorList>
            <person name="Kim T."/>
        </authorList>
    </citation>
    <scope>NUCLEOTIDE SEQUENCE [LARGE SCALE GENOMIC DNA]</scope>
    <source>
        <strain evidence="1">TK-2024</strain>
        <tissue evidence="1">Old leaves</tissue>
    </source>
</reference>
<sequence>MKFHIPPLVGSGRLPNALYANLVEKIRLVSHIQLGNSDLHPSSVLVPFLARVKLFLAYSYCEMIAPSGEWDWEKLRTYISTDMILRTIANCPSRAALGCDSPSWRKI</sequence>
<proteinExistence type="predicted"/>
<gene>
    <name evidence="1" type="ORF">V6N11_062144</name>
</gene>
<accession>A0ABR2PRS2</accession>
<comment type="caution">
    <text evidence="1">The sequence shown here is derived from an EMBL/GenBank/DDBJ whole genome shotgun (WGS) entry which is preliminary data.</text>
</comment>
<evidence type="ECO:0000313" key="1">
    <source>
        <dbReference type="EMBL" id="KAK8991120.1"/>
    </source>
</evidence>
<dbReference type="EMBL" id="JBBPBN010000052">
    <property type="protein sequence ID" value="KAK8991120.1"/>
    <property type="molecule type" value="Genomic_DNA"/>
</dbReference>
<dbReference type="Proteomes" id="UP001396334">
    <property type="component" value="Unassembled WGS sequence"/>
</dbReference>
<evidence type="ECO:0000313" key="2">
    <source>
        <dbReference type="Proteomes" id="UP001396334"/>
    </source>
</evidence>
<keyword evidence="2" id="KW-1185">Reference proteome</keyword>
<protein>
    <submittedName>
        <fullName evidence="1">Uncharacterized protein</fullName>
    </submittedName>
</protein>
<name>A0ABR2PRS2_9ROSI</name>
<organism evidence="1 2">
    <name type="scientific">Hibiscus sabdariffa</name>
    <name type="common">roselle</name>
    <dbReference type="NCBI Taxonomy" id="183260"/>
    <lineage>
        <taxon>Eukaryota</taxon>
        <taxon>Viridiplantae</taxon>
        <taxon>Streptophyta</taxon>
        <taxon>Embryophyta</taxon>
        <taxon>Tracheophyta</taxon>
        <taxon>Spermatophyta</taxon>
        <taxon>Magnoliopsida</taxon>
        <taxon>eudicotyledons</taxon>
        <taxon>Gunneridae</taxon>
        <taxon>Pentapetalae</taxon>
        <taxon>rosids</taxon>
        <taxon>malvids</taxon>
        <taxon>Malvales</taxon>
        <taxon>Malvaceae</taxon>
        <taxon>Malvoideae</taxon>
        <taxon>Hibiscus</taxon>
    </lineage>
</organism>